<accession>A0A6I4IJ61</accession>
<dbReference type="Pfam" id="PF05935">
    <property type="entry name" value="Arylsulfotrans"/>
    <property type="match status" value="1"/>
</dbReference>
<gene>
    <name evidence="1" type="ORF">GOQ30_11595</name>
</gene>
<dbReference type="InterPro" id="IPR053143">
    <property type="entry name" value="Arylsulfate_ST"/>
</dbReference>
<dbReference type="Proteomes" id="UP000431264">
    <property type="component" value="Unassembled WGS sequence"/>
</dbReference>
<dbReference type="RefSeq" id="WP_140998179.1">
    <property type="nucleotide sequence ID" value="NZ_VDCZ01000008.1"/>
</dbReference>
<dbReference type="OrthoDB" id="264813at2"/>
<dbReference type="InterPro" id="IPR010262">
    <property type="entry name" value="Arylsulfotransferase_bact"/>
</dbReference>
<evidence type="ECO:0000313" key="1">
    <source>
        <dbReference type="EMBL" id="MVO09803.1"/>
    </source>
</evidence>
<keyword evidence="2" id="KW-1185">Reference proteome</keyword>
<dbReference type="GO" id="GO:0004062">
    <property type="term" value="F:aryl sulfotransferase activity"/>
    <property type="evidence" value="ECO:0007669"/>
    <property type="project" value="InterPro"/>
</dbReference>
<proteinExistence type="predicted"/>
<dbReference type="PANTHER" id="PTHR35340:SF5">
    <property type="entry name" value="ASST-DOMAIN-CONTAINING PROTEIN"/>
    <property type="match status" value="1"/>
</dbReference>
<dbReference type="EMBL" id="WQLW01000008">
    <property type="protein sequence ID" value="MVO09803.1"/>
    <property type="molecule type" value="Genomic_DNA"/>
</dbReference>
<sequence>MKKYYKGILLLVLTLNFSCSKDDSEKNEPINEPVVNLDEKVQIYKADKIDDSYVFAIENGGRNCYLVNKQGYNVKEWQFDLKFGNDIEILPTGELLAQFKKVPSAITLGGYGGIISILNSDGSTKWEYLCADDSKIAHHDVDLLPNGNVLFLVWEKVTPAEALNYGVEVANDIFPEALFEVNPQTNQVVWEWHSYDHIVQDTNTTLVNYGQINQYPNRINFSYNNRPDGDIMHANGIDYDEEKDVIYMSVNFYSEVWVIDHSTTTMEAASTSGGNYNKGGDLLYRFGNPSAYNHPFGERFLFNNHFPNLIEKEVPGKGNMLIYCNGLNVNQSTVYELALPQNFELSTTASNEPQMVWNFTDPDLFYDKISGAVRLKNGNTLITEGDYGYWEVTPNKEVVWKYFGDNRTFWRGYNYNLDDSAIQNLGL</sequence>
<evidence type="ECO:0008006" key="3">
    <source>
        <dbReference type="Google" id="ProtNLM"/>
    </source>
</evidence>
<dbReference type="AlphaFoldDB" id="A0A6I4IJ61"/>
<protein>
    <recommendedName>
        <fullName evidence="3">Arylsulfotransferase (ASST)</fullName>
    </recommendedName>
</protein>
<evidence type="ECO:0000313" key="2">
    <source>
        <dbReference type="Proteomes" id="UP000431264"/>
    </source>
</evidence>
<reference evidence="2" key="1">
    <citation type="submission" date="2019-05" db="EMBL/GenBank/DDBJ databases">
        <title>Flavobacterium profundi sp. nov., isolated from a deep-sea seamount.</title>
        <authorList>
            <person name="Zhang D.-C."/>
        </authorList>
    </citation>
    <scope>NUCLEOTIDE SEQUENCE [LARGE SCALE GENOMIC DNA]</scope>
    <source>
        <strain evidence="2">TP390</strain>
    </source>
</reference>
<organism evidence="1 2">
    <name type="scientific">Flavobacterium profundi</name>
    <dbReference type="NCBI Taxonomy" id="1774945"/>
    <lineage>
        <taxon>Bacteria</taxon>
        <taxon>Pseudomonadati</taxon>
        <taxon>Bacteroidota</taxon>
        <taxon>Flavobacteriia</taxon>
        <taxon>Flavobacteriales</taxon>
        <taxon>Flavobacteriaceae</taxon>
        <taxon>Flavobacterium</taxon>
    </lineage>
</organism>
<name>A0A6I4IJ61_9FLAO</name>
<comment type="caution">
    <text evidence="1">The sequence shown here is derived from an EMBL/GenBank/DDBJ whole genome shotgun (WGS) entry which is preliminary data.</text>
</comment>
<dbReference type="PANTHER" id="PTHR35340">
    <property type="entry name" value="PQQ ENZYME REPEAT PROTEIN-RELATED"/>
    <property type="match status" value="1"/>
</dbReference>